<feature type="domain" description="Alpha-L-rhamnosidase six-hairpin glycosidase" evidence="2">
    <location>
        <begin position="1"/>
        <end position="59"/>
    </location>
</feature>
<feature type="region of interest" description="Disordered" evidence="1">
    <location>
        <begin position="42"/>
        <end position="74"/>
    </location>
</feature>
<gene>
    <name evidence="3" type="ORF">KYY02_27600</name>
</gene>
<protein>
    <recommendedName>
        <fullName evidence="2">Alpha-L-rhamnosidase six-hairpin glycosidase domain-containing protein</fullName>
    </recommendedName>
</protein>
<sequence length="74" mass="7676">MRTAGTHPGAGFLGTGLLPVFAEHGRPGPAYEPLLQDISPSWLGPLDKEATTLGEEGDGVGAEGRPQDALQPLR</sequence>
<dbReference type="InterPro" id="IPR012341">
    <property type="entry name" value="6hp_glycosidase-like_sf"/>
</dbReference>
<reference evidence="3 4" key="1">
    <citation type="journal article" date="2021" name="Res Sq">
        <title>Streptomyces Pimoensis sp. nov., Isolated From the Taklimakan Desert in Xinjiang, China.</title>
        <authorList>
            <person name="Zhang P."/>
            <person name="Luo X."/>
            <person name="Luo X."/>
            <person name="Liu Z."/>
            <person name="Xia Z."/>
            <person name="Wan C."/>
            <person name="zhang L."/>
        </authorList>
    </citation>
    <scope>NUCLEOTIDE SEQUENCE [LARGE SCALE GENOMIC DNA]</scope>
    <source>
        <strain evidence="3 4">TRM75549</strain>
    </source>
</reference>
<keyword evidence="4" id="KW-1185">Reference proteome</keyword>
<proteinExistence type="predicted"/>
<dbReference type="Pfam" id="PF17389">
    <property type="entry name" value="Bac_rhamnosid6H"/>
    <property type="match status" value="1"/>
</dbReference>
<dbReference type="InterPro" id="IPR035396">
    <property type="entry name" value="Bac_rhamnosid6H"/>
</dbReference>
<evidence type="ECO:0000259" key="2">
    <source>
        <dbReference type="Pfam" id="PF17389"/>
    </source>
</evidence>
<organism evidence="3 4">
    <name type="scientific">Streptomyces pimonensis</name>
    <dbReference type="NCBI Taxonomy" id="2860288"/>
    <lineage>
        <taxon>Bacteria</taxon>
        <taxon>Bacillati</taxon>
        <taxon>Actinomycetota</taxon>
        <taxon>Actinomycetes</taxon>
        <taxon>Kitasatosporales</taxon>
        <taxon>Streptomycetaceae</taxon>
        <taxon>Streptomyces</taxon>
    </lineage>
</organism>
<evidence type="ECO:0000256" key="1">
    <source>
        <dbReference type="SAM" id="MobiDB-lite"/>
    </source>
</evidence>
<evidence type="ECO:0000313" key="4">
    <source>
        <dbReference type="Proteomes" id="UP001567537"/>
    </source>
</evidence>
<dbReference type="RefSeq" id="WP_371242774.1">
    <property type="nucleotide sequence ID" value="NZ_JAHWZY010000039.1"/>
</dbReference>
<accession>A0ABV4J5R9</accession>
<dbReference type="EMBL" id="JAHWZY010000039">
    <property type="protein sequence ID" value="MEZ3182287.1"/>
    <property type="molecule type" value="Genomic_DNA"/>
</dbReference>
<dbReference type="Proteomes" id="UP001567537">
    <property type="component" value="Unassembled WGS sequence"/>
</dbReference>
<name>A0ABV4J5R9_9ACTN</name>
<evidence type="ECO:0000313" key="3">
    <source>
        <dbReference type="EMBL" id="MEZ3182287.1"/>
    </source>
</evidence>
<comment type="caution">
    <text evidence="3">The sequence shown here is derived from an EMBL/GenBank/DDBJ whole genome shotgun (WGS) entry which is preliminary data.</text>
</comment>
<dbReference type="Gene3D" id="1.50.10.10">
    <property type="match status" value="1"/>
</dbReference>